<dbReference type="InterPro" id="IPR014729">
    <property type="entry name" value="Rossmann-like_a/b/a_fold"/>
</dbReference>
<dbReference type="SUPFAM" id="SSF52402">
    <property type="entry name" value="Adenine nucleotide alpha hydrolases-like"/>
    <property type="match status" value="1"/>
</dbReference>
<evidence type="ECO:0000256" key="7">
    <source>
        <dbReference type="ARBA" id="ARBA00022741"/>
    </source>
</evidence>
<dbReference type="Pfam" id="PF24102">
    <property type="entry name" value="FLAD1_M"/>
    <property type="match status" value="1"/>
</dbReference>
<dbReference type="SMART" id="SM00852">
    <property type="entry name" value="MoCF_biosynth"/>
    <property type="match status" value="1"/>
</dbReference>
<evidence type="ECO:0000256" key="8">
    <source>
        <dbReference type="ARBA" id="ARBA00022827"/>
    </source>
</evidence>
<evidence type="ECO:0000256" key="4">
    <source>
        <dbReference type="ARBA" id="ARBA00022643"/>
    </source>
</evidence>
<dbReference type="PANTHER" id="PTHR23293">
    <property type="entry name" value="FAD SYNTHETASE-RELATED FMN ADENYLYLTRANSFERASE"/>
    <property type="match status" value="1"/>
</dbReference>
<gene>
    <name evidence="14" type="ORF">HK097_000322</name>
</gene>
<proteinExistence type="predicted"/>
<evidence type="ECO:0000256" key="2">
    <source>
        <dbReference type="ARBA" id="ARBA00012393"/>
    </source>
</evidence>
<accession>A0AAD5S5R3</accession>
<dbReference type="SUPFAM" id="SSF53218">
    <property type="entry name" value="Molybdenum cofactor biosynthesis proteins"/>
    <property type="match status" value="1"/>
</dbReference>
<organism evidence="14 15">
    <name type="scientific">Rhizophlyctis rosea</name>
    <dbReference type="NCBI Taxonomy" id="64517"/>
    <lineage>
        <taxon>Eukaryota</taxon>
        <taxon>Fungi</taxon>
        <taxon>Fungi incertae sedis</taxon>
        <taxon>Chytridiomycota</taxon>
        <taxon>Chytridiomycota incertae sedis</taxon>
        <taxon>Chytridiomycetes</taxon>
        <taxon>Rhizophlyctidales</taxon>
        <taxon>Rhizophlyctidaceae</taxon>
        <taxon>Rhizophlyctis</taxon>
    </lineage>
</organism>
<comment type="caution">
    <text evidence="14">The sequence shown here is derived from an EMBL/GenBank/DDBJ whole genome shotgun (WGS) entry which is preliminary data.</text>
</comment>
<dbReference type="Pfam" id="PF01507">
    <property type="entry name" value="PAPS_reduct"/>
    <property type="match status" value="2"/>
</dbReference>
<dbReference type="Pfam" id="PF00994">
    <property type="entry name" value="MoCF_biosynth"/>
    <property type="match status" value="1"/>
</dbReference>
<keyword evidence="15" id="KW-1185">Reference proteome</keyword>
<evidence type="ECO:0000259" key="13">
    <source>
        <dbReference type="SMART" id="SM00852"/>
    </source>
</evidence>
<keyword evidence="9" id="KW-0067">ATP-binding</keyword>
<dbReference type="EMBL" id="JADGJD010001045">
    <property type="protein sequence ID" value="KAJ3047006.1"/>
    <property type="molecule type" value="Genomic_DNA"/>
</dbReference>
<dbReference type="InterPro" id="IPR056596">
    <property type="entry name" value="FLAD1_M"/>
</dbReference>
<evidence type="ECO:0000256" key="6">
    <source>
        <dbReference type="ARBA" id="ARBA00022695"/>
    </source>
</evidence>
<dbReference type="CDD" id="cd23948">
    <property type="entry name" value="FAD_synthase"/>
    <property type="match status" value="1"/>
</dbReference>
<dbReference type="GO" id="GO:0005524">
    <property type="term" value="F:ATP binding"/>
    <property type="evidence" value="ECO:0007669"/>
    <property type="project" value="UniProtKB-KW"/>
</dbReference>
<dbReference type="PANTHER" id="PTHR23293:SF9">
    <property type="entry name" value="FAD SYNTHASE"/>
    <property type="match status" value="1"/>
</dbReference>
<evidence type="ECO:0000256" key="9">
    <source>
        <dbReference type="ARBA" id="ARBA00022840"/>
    </source>
</evidence>
<evidence type="ECO:0000256" key="1">
    <source>
        <dbReference type="ARBA" id="ARBA00004726"/>
    </source>
</evidence>
<keyword evidence="4" id="KW-0288">FMN</keyword>
<keyword evidence="7" id="KW-0547">Nucleotide-binding</keyword>
<keyword evidence="6" id="KW-0548">Nucleotidyltransferase</keyword>
<dbReference type="InterPro" id="IPR036425">
    <property type="entry name" value="MoaB/Mog-like_dom_sf"/>
</dbReference>
<name>A0AAD5S5R3_9FUNG</name>
<dbReference type="InterPro" id="IPR002500">
    <property type="entry name" value="PAPS_reduct_dom"/>
</dbReference>
<dbReference type="Proteomes" id="UP001212841">
    <property type="component" value="Unassembled WGS sequence"/>
</dbReference>
<dbReference type="Gene3D" id="3.40.980.10">
    <property type="entry name" value="MoaB/Mog-like domain"/>
    <property type="match status" value="1"/>
</dbReference>
<evidence type="ECO:0000256" key="5">
    <source>
        <dbReference type="ARBA" id="ARBA00022679"/>
    </source>
</evidence>
<comment type="catalytic activity">
    <reaction evidence="12">
        <text>FMN + ATP + H(+) = FAD + diphosphate</text>
        <dbReference type="Rhea" id="RHEA:17237"/>
        <dbReference type="ChEBI" id="CHEBI:15378"/>
        <dbReference type="ChEBI" id="CHEBI:30616"/>
        <dbReference type="ChEBI" id="CHEBI:33019"/>
        <dbReference type="ChEBI" id="CHEBI:57692"/>
        <dbReference type="ChEBI" id="CHEBI:58210"/>
        <dbReference type="EC" id="2.7.7.2"/>
    </reaction>
</comment>
<evidence type="ECO:0000256" key="10">
    <source>
        <dbReference type="ARBA" id="ARBA00031145"/>
    </source>
</evidence>
<evidence type="ECO:0000313" key="15">
    <source>
        <dbReference type="Proteomes" id="UP001212841"/>
    </source>
</evidence>
<dbReference type="InterPro" id="IPR001453">
    <property type="entry name" value="MoaB/Mog_dom"/>
</dbReference>
<evidence type="ECO:0000256" key="3">
    <source>
        <dbReference type="ARBA" id="ARBA00022630"/>
    </source>
</evidence>
<dbReference type="AlphaFoldDB" id="A0AAD5S5R3"/>
<keyword evidence="5" id="KW-0808">Transferase</keyword>
<feature type="domain" description="MoaB/Mog" evidence="13">
    <location>
        <begin position="10"/>
        <end position="211"/>
    </location>
</feature>
<protein>
    <recommendedName>
        <fullName evidence="2">FAD synthase</fullName>
        <ecNumber evidence="2">2.7.7.2</ecNumber>
    </recommendedName>
    <alternativeName>
        <fullName evidence="10">FAD pyrophosphorylase</fullName>
    </alternativeName>
    <alternativeName>
        <fullName evidence="11">FMN adenylyltransferase</fullName>
    </alternativeName>
</protein>
<reference evidence="14" key="1">
    <citation type="submission" date="2020-05" db="EMBL/GenBank/DDBJ databases">
        <title>Phylogenomic resolution of chytrid fungi.</title>
        <authorList>
            <person name="Stajich J.E."/>
            <person name="Amses K."/>
            <person name="Simmons R."/>
            <person name="Seto K."/>
            <person name="Myers J."/>
            <person name="Bonds A."/>
            <person name="Quandt C.A."/>
            <person name="Barry K."/>
            <person name="Liu P."/>
            <person name="Grigoriev I."/>
            <person name="Longcore J.E."/>
            <person name="James T.Y."/>
        </authorList>
    </citation>
    <scope>NUCLEOTIDE SEQUENCE</scope>
    <source>
        <strain evidence="14">JEL0318</strain>
    </source>
</reference>
<dbReference type="CDD" id="cd00885">
    <property type="entry name" value="cinA"/>
    <property type="match status" value="1"/>
</dbReference>
<keyword evidence="3" id="KW-0285">Flavoprotein</keyword>
<evidence type="ECO:0000313" key="14">
    <source>
        <dbReference type="EMBL" id="KAJ3047006.1"/>
    </source>
</evidence>
<comment type="pathway">
    <text evidence="1">Cofactor biosynthesis; FAD biosynthesis; FAD from FMN: step 1/1.</text>
</comment>
<evidence type="ECO:0000256" key="12">
    <source>
        <dbReference type="ARBA" id="ARBA00049494"/>
    </source>
</evidence>
<dbReference type="GO" id="GO:0006747">
    <property type="term" value="P:FAD biosynthetic process"/>
    <property type="evidence" value="ECO:0007669"/>
    <property type="project" value="TreeGrafter"/>
</dbReference>
<dbReference type="Gene3D" id="3.40.50.620">
    <property type="entry name" value="HUPs"/>
    <property type="match status" value="1"/>
</dbReference>
<dbReference type="EC" id="2.7.7.2" evidence="2"/>
<keyword evidence="8" id="KW-0274">FAD</keyword>
<evidence type="ECO:0000256" key="11">
    <source>
        <dbReference type="ARBA" id="ARBA00031871"/>
    </source>
</evidence>
<dbReference type="GO" id="GO:0003919">
    <property type="term" value="F:FMN adenylyltransferase activity"/>
    <property type="evidence" value="ECO:0007669"/>
    <property type="project" value="UniProtKB-EC"/>
</dbReference>
<sequence length="511" mass="57117">MADTQGTTAGIVVIGTELLSGLRTDLNSPYLCKQLWSLGVEVKKISVVPDEVEAITDEIIDFSSRFTYVFTTGGLGATSDDVTMTAVAKAFSEPLVVSPALRSTMVEQQSEKLSEEEYREAYDKMATVPQGAQLIYPEEGGYPLVTVKNVGSAYFDPFGWSDTFPHANPKWKHTFHLHNQPFLHQQVYIFPGPHSVVRQKFESSRHLFLRTPALTRTLQITTSEIIISKPFSTVSTRHPSVRFGSYPKDGPHEAKIVLTAERREDLNAAFKDLIAALPAGTFRTLENGQQGAEMGAMLLPNEIHREELEAFVYGTVRGKPGVFDPLGDVERVLGRSGDVVARIADSMNTIRQAINRYGPQHVALSFNGGKDCTVLLHLLYAARQEYARNRGEDPSTVPIKTLYVTHANPFPEVDEFVDFAVTRYHLDMVKIYGPMKQSIQAFLDKNPEVEAILIGTRRTDPFGEFLTNFQKTDPGWPEIMRVHPILDWDYGDIWAALEGMCVPYCVLYDYG</sequence>